<dbReference type="GO" id="GO:0006396">
    <property type="term" value="P:RNA processing"/>
    <property type="evidence" value="ECO:0007669"/>
    <property type="project" value="UniProtKB-UniRule"/>
</dbReference>
<name>A0A7C2SQF0_ARCFL</name>
<comment type="subcellular location">
    <subcellularLocation>
        <location evidence="5">Cytoplasm</location>
    </subcellularLocation>
</comment>
<dbReference type="InterPro" id="IPR020719">
    <property type="entry name" value="RNA3'_term_phos_cycl-like_CS"/>
</dbReference>
<dbReference type="AlphaFoldDB" id="A0A7C2SQF0"/>
<dbReference type="EMBL" id="DTLB01000001">
    <property type="protein sequence ID" value="HFW31356.1"/>
    <property type="molecule type" value="Genomic_DNA"/>
</dbReference>
<sequence length="328" mass="35659">MIEIDGSFGEGGGQILRTAVALSCVTGKAVRIKKIRANRPKPGLAAQHLKGIEAAKIISGAEVEGLRLGSTEVIFRPGIVRGGEYRIDIGTAGSVTLIFQTILLPLLFADRESRVTVTGGTDVAWAPPVDYFKNVTLKALREMNAECQLQVLRRGYYPKGGGAVRLEVKPSEMRGVIFERLDEIVKGVSHCQNLPEHVAVRQANSAREFLEERGIRAEIKIEVLNGLSTGSGIVLWNGYKGSSALGEKGKRAEVVGLEAAESLYMELKSEAAFDAHLADQIMPFAAMADGRTEYTTSKVTMHQKSNAYVINSFLGEVVRFEGSRIRIK</sequence>
<dbReference type="EMBL" id="DSCQ01000080">
    <property type="protein sequence ID" value="HET21691.1"/>
    <property type="molecule type" value="Genomic_DNA"/>
</dbReference>
<organism evidence="9">
    <name type="scientific">Archaeoglobus fulgidus</name>
    <dbReference type="NCBI Taxonomy" id="2234"/>
    <lineage>
        <taxon>Archaea</taxon>
        <taxon>Methanobacteriati</taxon>
        <taxon>Methanobacteriota</taxon>
        <taxon>Archaeoglobi</taxon>
        <taxon>Archaeoglobales</taxon>
        <taxon>Archaeoglobaceae</taxon>
        <taxon>Archaeoglobus</taxon>
    </lineage>
</organism>
<dbReference type="SUPFAM" id="SSF55205">
    <property type="entry name" value="EPT/RTPC-like"/>
    <property type="match status" value="1"/>
</dbReference>
<evidence type="ECO:0000313" key="10">
    <source>
        <dbReference type="EMBL" id="HFW31356.1"/>
    </source>
</evidence>
<comment type="function">
    <text evidence="5">Catalyzes the conversion of 3'-phosphate to a 2',3'-cyclic phosphodiester at the end of RNA. The mechanism of action of the enzyme occurs in 3 steps: (A) adenylation of the enzyme by ATP; (B) transfer of adenylate to an RNA-N3'P to produce RNA-N3'PP5'A; (C) and attack of the adjacent 2'-hydroxyl on the 3'-phosphorus in the diester linkage to produce the cyclic end product. The biological role of this enzyme is unknown but it is likely to function in some aspects of cellular RNA processing.</text>
</comment>
<reference evidence="9" key="1">
    <citation type="journal article" date="2020" name="mSystems">
        <title>Genome- and Community-Level Interaction Insights into Carbon Utilization and Element Cycling Functions of Hydrothermarchaeota in Hydrothermal Sediment.</title>
        <authorList>
            <person name="Zhou Z."/>
            <person name="Liu Y."/>
            <person name="Xu W."/>
            <person name="Pan J."/>
            <person name="Luo Z.H."/>
            <person name="Li M."/>
        </authorList>
    </citation>
    <scope>NUCLEOTIDE SEQUENCE [LARGE SCALE GENOMIC DNA]</scope>
    <source>
        <strain evidence="9">SpSt-12</strain>
        <strain evidence="10">SpSt-87</strain>
    </source>
</reference>
<feature type="domain" description="RNA 3'-terminal phosphate cyclase" evidence="7">
    <location>
        <begin position="9"/>
        <end position="316"/>
    </location>
</feature>
<dbReference type="PIRSF" id="PIRSF005378">
    <property type="entry name" value="RNA3'_term_phos_cycl_euk"/>
    <property type="match status" value="1"/>
</dbReference>
<dbReference type="PANTHER" id="PTHR11096:SF0">
    <property type="entry name" value="RNA 3'-TERMINAL PHOSPHATE CYCLASE"/>
    <property type="match status" value="1"/>
</dbReference>
<keyword evidence="5" id="KW-0963">Cytoplasm</keyword>
<evidence type="ECO:0000256" key="2">
    <source>
        <dbReference type="ARBA" id="ARBA00021428"/>
    </source>
</evidence>
<dbReference type="HAMAP" id="MF_00200">
    <property type="entry name" value="RTC"/>
    <property type="match status" value="1"/>
</dbReference>
<dbReference type="InterPro" id="IPR000228">
    <property type="entry name" value="RNA3'_term_phos_cyc"/>
</dbReference>
<dbReference type="CDD" id="cd00874">
    <property type="entry name" value="RNA_Cyclase_Class_II"/>
    <property type="match status" value="1"/>
</dbReference>
<comment type="caution">
    <text evidence="9">The sequence shown here is derived from an EMBL/GenBank/DDBJ whole genome shotgun (WGS) entry which is preliminary data.</text>
</comment>
<evidence type="ECO:0000259" key="8">
    <source>
        <dbReference type="Pfam" id="PF05189"/>
    </source>
</evidence>
<dbReference type="InterPro" id="IPR036553">
    <property type="entry name" value="RPTC_insert"/>
</dbReference>
<dbReference type="Pfam" id="PF05189">
    <property type="entry name" value="RTC_insert"/>
    <property type="match status" value="1"/>
</dbReference>
<comment type="catalytic activity">
    <reaction evidence="5">
        <text>a 3'-end 3'-phospho-ribonucleotide-RNA + ATP = a 3'-end 2',3'-cyclophospho-ribonucleotide-RNA + AMP + diphosphate</text>
        <dbReference type="Rhea" id="RHEA:23976"/>
        <dbReference type="Rhea" id="RHEA-COMP:10463"/>
        <dbReference type="Rhea" id="RHEA-COMP:10464"/>
        <dbReference type="ChEBI" id="CHEBI:30616"/>
        <dbReference type="ChEBI" id="CHEBI:33019"/>
        <dbReference type="ChEBI" id="CHEBI:83062"/>
        <dbReference type="ChEBI" id="CHEBI:83064"/>
        <dbReference type="ChEBI" id="CHEBI:456215"/>
        <dbReference type="EC" id="6.5.1.4"/>
    </reaction>
</comment>
<feature type="domain" description="RNA 3'-terminal phosphate cyclase insert" evidence="8">
    <location>
        <begin position="185"/>
        <end position="267"/>
    </location>
</feature>
<feature type="active site" description="Tele-AMP-histidine intermediate" evidence="5">
    <location>
        <position position="302"/>
    </location>
</feature>
<evidence type="ECO:0000256" key="4">
    <source>
        <dbReference type="ARBA" id="ARBA00022741"/>
    </source>
</evidence>
<proteinExistence type="inferred from homology"/>
<dbReference type="EC" id="6.5.1.4" evidence="5 6"/>
<dbReference type="GO" id="GO:0005737">
    <property type="term" value="C:cytoplasm"/>
    <property type="evidence" value="ECO:0007669"/>
    <property type="project" value="UniProtKB-SubCell"/>
</dbReference>
<dbReference type="InterPro" id="IPR017770">
    <property type="entry name" value="RNA3'_term_phos_cyc_type_1"/>
</dbReference>
<evidence type="ECO:0000256" key="3">
    <source>
        <dbReference type="ARBA" id="ARBA00022598"/>
    </source>
</evidence>
<protein>
    <recommendedName>
        <fullName evidence="2 5">RNA 3'-terminal phosphate cyclase</fullName>
        <shortName evidence="5">RNA cyclase</shortName>
        <shortName evidence="5">RNA-3'-phosphate cyclase</shortName>
        <ecNumber evidence="5 6">6.5.1.4</ecNumber>
    </recommendedName>
</protein>
<dbReference type="Pfam" id="PF01137">
    <property type="entry name" value="RTC"/>
    <property type="match status" value="1"/>
</dbReference>
<evidence type="ECO:0000313" key="9">
    <source>
        <dbReference type="EMBL" id="HET21691.1"/>
    </source>
</evidence>
<dbReference type="InterPro" id="IPR013791">
    <property type="entry name" value="RNA3'-term_phos_cycl_insert"/>
</dbReference>
<dbReference type="NCBIfam" id="TIGR03399">
    <property type="entry name" value="RNA_3prim_cycl"/>
    <property type="match status" value="1"/>
</dbReference>
<gene>
    <name evidence="5" type="primary">rtcA</name>
    <name evidence="9" type="ORF">ENN70_06460</name>
    <name evidence="10" type="ORF">ENW66_00160</name>
</gene>
<evidence type="ECO:0000259" key="7">
    <source>
        <dbReference type="Pfam" id="PF01137"/>
    </source>
</evidence>
<dbReference type="PROSITE" id="PS01287">
    <property type="entry name" value="RTC"/>
    <property type="match status" value="1"/>
</dbReference>
<dbReference type="Gene3D" id="3.30.360.20">
    <property type="entry name" value="RNA 3'-terminal phosphate cyclase, insert domain"/>
    <property type="match status" value="1"/>
</dbReference>
<dbReference type="InterPro" id="IPR023797">
    <property type="entry name" value="RNA3'_phos_cyclase_dom"/>
</dbReference>
<dbReference type="Gene3D" id="3.65.10.20">
    <property type="entry name" value="RNA 3'-terminal phosphate cyclase domain"/>
    <property type="match status" value="1"/>
</dbReference>
<dbReference type="GO" id="GO:0005524">
    <property type="term" value="F:ATP binding"/>
    <property type="evidence" value="ECO:0007669"/>
    <property type="project" value="UniProtKB-KW"/>
</dbReference>
<dbReference type="GO" id="GO:0003963">
    <property type="term" value="F:RNA-3'-phosphate cyclase activity"/>
    <property type="evidence" value="ECO:0007669"/>
    <property type="project" value="UniProtKB-UniRule"/>
</dbReference>
<dbReference type="InterPro" id="IPR013792">
    <property type="entry name" value="RNA3'P_cycl/enolpyr_Trfase_a/b"/>
</dbReference>
<keyword evidence="3 5" id="KW-0436">Ligase</keyword>
<evidence type="ECO:0000256" key="5">
    <source>
        <dbReference type="HAMAP-Rule" id="MF_00200"/>
    </source>
</evidence>
<keyword evidence="4 5" id="KW-0547">Nucleotide-binding</keyword>
<comment type="similarity">
    <text evidence="1 5">Belongs to the RNA 3'-terminal cyclase family. Type 1 subfamily.</text>
</comment>
<evidence type="ECO:0000256" key="1">
    <source>
        <dbReference type="ARBA" id="ARBA00009206"/>
    </source>
</evidence>
<feature type="binding site" evidence="5">
    <location>
        <begin position="276"/>
        <end position="280"/>
    </location>
    <ligand>
        <name>ATP</name>
        <dbReference type="ChEBI" id="CHEBI:30616"/>
    </ligand>
</feature>
<feature type="binding site" evidence="5">
    <location>
        <position position="100"/>
    </location>
    <ligand>
        <name>ATP</name>
        <dbReference type="ChEBI" id="CHEBI:30616"/>
    </ligand>
</feature>
<dbReference type="InterPro" id="IPR037136">
    <property type="entry name" value="RNA3'_phos_cyclase_dom_sf"/>
</dbReference>
<accession>A0A7C2SQF0</accession>
<evidence type="ECO:0000256" key="6">
    <source>
        <dbReference type="NCBIfam" id="TIGR03399"/>
    </source>
</evidence>
<dbReference type="PANTHER" id="PTHR11096">
    <property type="entry name" value="RNA 3' TERMINAL PHOSPHATE CYCLASE"/>
    <property type="match status" value="1"/>
</dbReference>
<keyword evidence="5" id="KW-0067">ATP-binding</keyword>